<feature type="transmembrane region" description="Helical" evidence="7">
    <location>
        <begin position="62"/>
        <end position="85"/>
    </location>
</feature>
<dbReference type="InterPro" id="IPR000136">
    <property type="entry name" value="Oleosin"/>
</dbReference>
<evidence type="ECO:0000256" key="4">
    <source>
        <dbReference type="ARBA" id="ARBA00022989"/>
    </source>
</evidence>
<dbReference type="PANTHER" id="PTHR33203">
    <property type="entry name" value="OLEOSIN"/>
    <property type="match status" value="1"/>
</dbReference>
<name>A0ABC8J3J5_ERUVS</name>
<dbReference type="PANTHER" id="PTHR33203:SF26">
    <property type="entry name" value="GLYCINE-RICH PROTEIN-RELATED"/>
    <property type="match status" value="1"/>
</dbReference>
<evidence type="ECO:0000256" key="7">
    <source>
        <dbReference type="SAM" id="Phobius"/>
    </source>
</evidence>
<proteinExistence type="inferred from homology"/>
<keyword evidence="2 6" id="KW-0551">Lipid droplet</keyword>
<sequence length="167" mass="16318">MFSFLSTFLDVIKVVVASVTSVILFAFAGLTLAGSAVAVVVSTPLFLIFSPILVPATIATTLLASGLTAGATLGITAISLIIGLIKTAEGTSLARLAQTPLKMLKISGGFGGSWGGKSISGTFGNNKGGGSQGSGKMPGWLKDLLKGMSAGGVAPAPPAAGGATPPG</sequence>
<keyword evidence="4 7" id="KW-1133">Transmembrane helix</keyword>
<protein>
    <recommendedName>
        <fullName evidence="6">Oleosin</fullName>
    </recommendedName>
</protein>
<comment type="similarity">
    <text evidence="1 6">Belongs to the oleosin family.</text>
</comment>
<dbReference type="GO" id="GO:0005811">
    <property type="term" value="C:lipid droplet"/>
    <property type="evidence" value="ECO:0007669"/>
    <property type="project" value="UniProtKB-SubCell"/>
</dbReference>
<feature type="transmembrane region" description="Helical" evidence="7">
    <location>
        <begin position="37"/>
        <end position="56"/>
    </location>
</feature>
<evidence type="ECO:0000256" key="2">
    <source>
        <dbReference type="ARBA" id="ARBA00022677"/>
    </source>
</evidence>
<keyword evidence="3 7" id="KW-0812">Transmembrane</keyword>
<reference evidence="8 9" key="1">
    <citation type="submission" date="2022-03" db="EMBL/GenBank/DDBJ databases">
        <authorList>
            <person name="Macdonald S."/>
            <person name="Ahmed S."/>
            <person name="Newling K."/>
        </authorList>
    </citation>
    <scope>NUCLEOTIDE SEQUENCE [LARGE SCALE GENOMIC DNA]</scope>
</reference>
<dbReference type="AlphaFoldDB" id="A0ABC8J3J5"/>
<organism evidence="8 9">
    <name type="scientific">Eruca vesicaria subsp. sativa</name>
    <name type="common">Garden rocket</name>
    <name type="synonym">Eruca sativa</name>
    <dbReference type="NCBI Taxonomy" id="29727"/>
    <lineage>
        <taxon>Eukaryota</taxon>
        <taxon>Viridiplantae</taxon>
        <taxon>Streptophyta</taxon>
        <taxon>Embryophyta</taxon>
        <taxon>Tracheophyta</taxon>
        <taxon>Spermatophyta</taxon>
        <taxon>Magnoliopsida</taxon>
        <taxon>eudicotyledons</taxon>
        <taxon>Gunneridae</taxon>
        <taxon>Pentapetalae</taxon>
        <taxon>rosids</taxon>
        <taxon>malvids</taxon>
        <taxon>Brassicales</taxon>
        <taxon>Brassicaceae</taxon>
        <taxon>Brassiceae</taxon>
        <taxon>Eruca</taxon>
    </lineage>
</organism>
<gene>
    <name evidence="8" type="ORF">ERUC_LOCUS6225</name>
</gene>
<feature type="transmembrane region" description="Helical" evidence="7">
    <location>
        <begin position="12"/>
        <end position="30"/>
    </location>
</feature>
<evidence type="ECO:0000256" key="5">
    <source>
        <dbReference type="ARBA" id="ARBA00023136"/>
    </source>
</evidence>
<comment type="subcellular location">
    <subcellularLocation>
        <location evidence="6">Lipid droplet</location>
    </subcellularLocation>
    <subcellularLocation>
        <location evidence="6">Membrane</location>
        <topology evidence="6">Multi-pass membrane protein</topology>
    </subcellularLocation>
</comment>
<evidence type="ECO:0000313" key="9">
    <source>
        <dbReference type="Proteomes" id="UP001642260"/>
    </source>
</evidence>
<keyword evidence="5 7" id="KW-0472">Membrane</keyword>
<dbReference type="PROSITE" id="PS00811">
    <property type="entry name" value="OLEOSINS"/>
    <property type="match status" value="1"/>
</dbReference>
<evidence type="ECO:0000256" key="6">
    <source>
        <dbReference type="RuleBase" id="RU000540"/>
    </source>
</evidence>
<comment type="caution">
    <text evidence="8">The sequence shown here is derived from an EMBL/GenBank/DDBJ whole genome shotgun (WGS) entry which is preliminary data.</text>
</comment>
<dbReference type="GO" id="GO:0009791">
    <property type="term" value="P:post-embryonic development"/>
    <property type="evidence" value="ECO:0007669"/>
    <property type="project" value="UniProtKB-ARBA"/>
</dbReference>
<evidence type="ECO:0000256" key="3">
    <source>
        <dbReference type="ARBA" id="ARBA00022692"/>
    </source>
</evidence>
<keyword evidence="9" id="KW-1185">Reference proteome</keyword>
<dbReference type="GO" id="GO:0016020">
    <property type="term" value="C:membrane"/>
    <property type="evidence" value="ECO:0007669"/>
    <property type="project" value="UniProtKB-SubCell"/>
</dbReference>
<dbReference type="Pfam" id="PF01277">
    <property type="entry name" value="Oleosin"/>
    <property type="match status" value="1"/>
</dbReference>
<dbReference type="Proteomes" id="UP001642260">
    <property type="component" value="Unassembled WGS sequence"/>
</dbReference>
<dbReference type="GO" id="GO:0048608">
    <property type="term" value="P:reproductive structure development"/>
    <property type="evidence" value="ECO:0007669"/>
    <property type="project" value="UniProtKB-ARBA"/>
</dbReference>
<accession>A0ABC8J3J5</accession>
<evidence type="ECO:0000256" key="1">
    <source>
        <dbReference type="ARBA" id="ARBA00010858"/>
    </source>
</evidence>
<evidence type="ECO:0000313" key="8">
    <source>
        <dbReference type="EMBL" id="CAH8312545.1"/>
    </source>
</evidence>
<dbReference type="EMBL" id="CAKOAT010075154">
    <property type="protein sequence ID" value="CAH8312545.1"/>
    <property type="molecule type" value="Genomic_DNA"/>
</dbReference>